<evidence type="ECO:0000256" key="1">
    <source>
        <dbReference type="SAM" id="MobiDB-lite"/>
    </source>
</evidence>
<dbReference type="AlphaFoldDB" id="A0A2T8I629"/>
<gene>
    <name evidence="2" type="ORF">PAHAL_9G575000</name>
</gene>
<proteinExistence type="predicted"/>
<dbReference type="Proteomes" id="UP000243499">
    <property type="component" value="Chromosome 9"/>
</dbReference>
<accession>A0A2T8I629</accession>
<organism evidence="2">
    <name type="scientific">Panicum hallii</name>
    <dbReference type="NCBI Taxonomy" id="206008"/>
    <lineage>
        <taxon>Eukaryota</taxon>
        <taxon>Viridiplantae</taxon>
        <taxon>Streptophyta</taxon>
        <taxon>Embryophyta</taxon>
        <taxon>Tracheophyta</taxon>
        <taxon>Spermatophyta</taxon>
        <taxon>Magnoliopsida</taxon>
        <taxon>Liliopsida</taxon>
        <taxon>Poales</taxon>
        <taxon>Poaceae</taxon>
        <taxon>PACMAD clade</taxon>
        <taxon>Panicoideae</taxon>
        <taxon>Panicodae</taxon>
        <taxon>Paniceae</taxon>
        <taxon>Panicinae</taxon>
        <taxon>Panicum</taxon>
        <taxon>Panicum sect. Panicum</taxon>
    </lineage>
</organism>
<sequence length="74" mass="7944">MHARKPARAASAAMHVHPWRLLRHHPPGACCSLCRVASLSARGAARQAAGGEEEESNEKPEGGDVPVLRRLRDG</sequence>
<dbReference type="Gramene" id="PVH33129">
    <property type="protein sequence ID" value="PVH33129"/>
    <property type="gene ID" value="PAHAL_9G575000"/>
</dbReference>
<reference evidence="2" key="1">
    <citation type="submission" date="2018-04" db="EMBL/GenBank/DDBJ databases">
        <title>WGS assembly of Panicum hallii.</title>
        <authorList>
            <person name="Lovell J."/>
            <person name="Jenkins J."/>
            <person name="Lowry D."/>
            <person name="Mamidi S."/>
            <person name="Sreedasyam A."/>
            <person name="Weng X."/>
            <person name="Barry K."/>
            <person name="Bonette J."/>
            <person name="Campitelli B."/>
            <person name="Daum C."/>
            <person name="Gordon S."/>
            <person name="Gould B."/>
            <person name="Lipzen A."/>
            <person name="Macqueen A."/>
            <person name="Palacio-Mejia J."/>
            <person name="Plott C."/>
            <person name="Shakirov E."/>
            <person name="Shu S."/>
            <person name="Yoshinaga Y."/>
            <person name="Zane M."/>
            <person name="Rokhsar D."/>
            <person name="Grimwood J."/>
            <person name="Schmutz J."/>
            <person name="Juenger T."/>
        </authorList>
    </citation>
    <scope>NUCLEOTIDE SEQUENCE [LARGE SCALE GENOMIC DNA]</scope>
    <source>
        <strain evidence="2">FIL2</strain>
    </source>
</reference>
<protein>
    <submittedName>
        <fullName evidence="2">Uncharacterized protein</fullName>
    </submittedName>
</protein>
<feature type="region of interest" description="Disordered" evidence="1">
    <location>
        <begin position="42"/>
        <end position="74"/>
    </location>
</feature>
<dbReference type="EMBL" id="CM008054">
    <property type="protein sequence ID" value="PVH33129.1"/>
    <property type="molecule type" value="Genomic_DNA"/>
</dbReference>
<evidence type="ECO:0000313" key="2">
    <source>
        <dbReference type="EMBL" id="PVH33129.1"/>
    </source>
</evidence>
<name>A0A2T8I629_9POAL</name>